<sequence>MGITKRIRDIWMAGVNDKLDSMESPESLIKQYLRDLEADLAKAEDAVRSHLTIEKRQERLVSETEAFISKRERQAKLAIETGQDHIAKHALKDKLDYEPRLAVYREQLEIIQAHTVQLFEQLKELKTKYAELQQKKIVLMSRANAAAFIEHVNRILSTIDAGSALRGFARMENRIVEQEASAQATHRLRTLSSPSAPSPDAEFSLDVEAEFAKLKAEQEQN</sequence>
<dbReference type="RefSeq" id="WP_087456857.1">
    <property type="nucleotide sequence ID" value="NZ_CP021434.1"/>
</dbReference>
<evidence type="ECO:0000256" key="1">
    <source>
        <dbReference type="ARBA" id="ARBA00043985"/>
    </source>
</evidence>
<name>A0A1Y0ILU1_9BACL</name>
<reference evidence="4" key="1">
    <citation type="submission" date="2017-05" db="EMBL/GenBank/DDBJ databases">
        <authorList>
            <person name="Sung H."/>
        </authorList>
    </citation>
    <scope>NUCLEOTIDE SEQUENCE [LARGE SCALE GENOMIC DNA]</scope>
    <source>
        <strain evidence="4">AR23208</strain>
    </source>
</reference>
<gene>
    <name evidence="3" type="ORF">CBW65_11025</name>
</gene>
<evidence type="ECO:0000313" key="4">
    <source>
        <dbReference type="Proteomes" id="UP000195437"/>
    </source>
</evidence>
<dbReference type="InterPro" id="IPR007157">
    <property type="entry name" value="PspA_VIPP1"/>
</dbReference>
<dbReference type="OrthoDB" id="9779630at2"/>
<proteinExistence type="inferred from homology"/>
<dbReference type="EMBL" id="CP021434">
    <property type="protein sequence ID" value="ARU61477.1"/>
    <property type="molecule type" value="Genomic_DNA"/>
</dbReference>
<dbReference type="Proteomes" id="UP000195437">
    <property type="component" value="Chromosome"/>
</dbReference>
<dbReference type="PANTHER" id="PTHR31088">
    <property type="entry name" value="MEMBRANE-ASSOCIATED PROTEIN VIPP1, CHLOROPLASTIC"/>
    <property type="match status" value="1"/>
</dbReference>
<feature type="coiled-coil region" evidence="2">
    <location>
        <begin position="115"/>
        <end position="142"/>
    </location>
</feature>
<accession>A0A1Y0ILU1</accession>
<comment type="similarity">
    <text evidence="1">Belongs to the PspA/Vipp/IM30 family.</text>
</comment>
<organism evidence="3 4">
    <name type="scientific">Tumebacillus avium</name>
    <dbReference type="NCBI Taxonomy" id="1903704"/>
    <lineage>
        <taxon>Bacteria</taxon>
        <taxon>Bacillati</taxon>
        <taxon>Bacillota</taxon>
        <taxon>Bacilli</taxon>
        <taxon>Bacillales</taxon>
        <taxon>Alicyclobacillaceae</taxon>
        <taxon>Tumebacillus</taxon>
    </lineage>
</organism>
<dbReference type="Pfam" id="PF04012">
    <property type="entry name" value="PspA_IM30"/>
    <property type="match status" value="1"/>
</dbReference>
<protein>
    <recommendedName>
        <fullName evidence="5">Phage shock protein A</fullName>
    </recommendedName>
</protein>
<evidence type="ECO:0000256" key="2">
    <source>
        <dbReference type="SAM" id="Coils"/>
    </source>
</evidence>
<keyword evidence="2" id="KW-0175">Coiled coil</keyword>
<dbReference type="PANTHER" id="PTHR31088:SF6">
    <property type="entry name" value="PHAGE SHOCK PROTEIN A"/>
    <property type="match status" value="1"/>
</dbReference>
<dbReference type="KEGG" id="tum:CBW65_11025"/>
<evidence type="ECO:0008006" key="5">
    <source>
        <dbReference type="Google" id="ProtNLM"/>
    </source>
</evidence>
<evidence type="ECO:0000313" key="3">
    <source>
        <dbReference type="EMBL" id="ARU61477.1"/>
    </source>
</evidence>
<keyword evidence="4" id="KW-1185">Reference proteome</keyword>
<dbReference type="AlphaFoldDB" id="A0A1Y0ILU1"/>